<keyword evidence="4" id="KW-0804">Transcription</keyword>
<evidence type="ECO:0000313" key="8">
    <source>
        <dbReference type="EMBL" id="KAK7425035.1"/>
    </source>
</evidence>
<dbReference type="PANTHER" id="PTHR31668:SF26">
    <property type="entry name" value="GLUCOSE TRANSPORT TRANSCRIPTION REGULATOR RGT1-RELATED"/>
    <property type="match status" value="1"/>
</dbReference>
<dbReference type="PANTHER" id="PTHR31668">
    <property type="entry name" value="GLUCOSE TRANSPORT TRANSCRIPTION REGULATOR RGT1-RELATED-RELATED"/>
    <property type="match status" value="1"/>
</dbReference>
<evidence type="ECO:0000256" key="2">
    <source>
        <dbReference type="ARBA" id="ARBA00023015"/>
    </source>
</evidence>
<dbReference type="Pfam" id="PF00172">
    <property type="entry name" value="Zn_clus"/>
    <property type="match status" value="1"/>
</dbReference>
<keyword evidence="9" id="KW-1185">Reference proteome</keyword>
<feature type="region of interest" description="Disordered" evidence="6">
    <location>
        <begin position="1"/>
        <end position="47"/>
    </location>
</feature>
<evidence type="ECO:0000256" key="6">
    <source>
        <dbReference type="SAM" id="MobiDB-lite"/>
    </source>
</evidence>
<dbReference type="Gene3D" id="4.10.240.10">
    <property type="entry name" value="Zn(2)-C6 fungal-type DNA-binding domain"/>
    <property type="match status" value="1"/>
</dbReference>
<evidence type="ECO:0000313" key="9">
    <source>
        <dbReference type="Proteomes" id="UP001498421"/>
    </source>
</evidence>
<dbReference type="InterPro" id="IPR050797">
    <property type="entry name" value="Carb_Metab_Trans_Reg"/>
</dbReference>
<dbReference type="SMART" id="SM00066">
    <property type="entry name" value="GAL4"/>
    <property type="match status" value="1"/>
</dbReference>
<feature type="compositionally biased region" description="Low complexity" evidence="6">
    <location>
        <begin position="88"/>
        <end position="101"/>
    </location>
</feature>
<evidence type="ECO:0000256" key="5">
    <source>
        <dbReference type="ARBA" id="ARBA00023242"/>
    </source>
</evidence>
<feature type="region of interest" description="Disordered" evidence="6">
    <location>
        <begin position="180"/>
        <end position="223"/>
    </location>
</feature>
<evidence type="ECO:0000256" key="3">
    <source>
        <dbReference type="ARBA" id="ARBA00023125"/>
    </source>
</evidence>
<name>A0ABR1HUX8_9HYPO</name>
<comment type="caution">
    <text evidence="8">The sequence shown here is derived from an EMBL/GenBank/DDBJ whole genome shotgun (WGS) entry which is preliminary data.</text>
</comment>
<dbReference type="SUPFAM" id="SSF57701">
    <property type="entry name" value="Zn2/Cys6 DNA-binding domain"/>
    <property type="match status" value="1"/>
</dbReference>
<keyword evidence="3" id="KW-0238">DNA-binding</keyword>
<evidence type="ECO:0000256" key="1">
    <source>
        <dbReference type="ARBA" id="ARBA00022723"/>
    </source>
</evidence>
<dbReference type="InterPro" id="IPR036864">
    <property type="entry name" value="Zn2-C6_fun-type_DNA-bd_sf"/>
</dbReference>
<feature type="region of interest" description="Disordered" evidence="6">
    <location>
        <begin position="88"/>
        <end position="153"/>
    </location>
</feature>
<reference evidence="8 9" key="1">
    <citation type="journal article" date="2025" name="Microbiol. Resour. Announc.">
        <title>Draft genome sequences for Neonectria magnoliae and Neonectria punicea, canker pathogens of Liriodendron tulipifera and Acer saccharum in West Virginia.</title>
        <authorList>
            <person name="Petronek H.M."/>
            <person name="Kasson M.T."/>
            <person name="Metheny A.M."/>
            <person name="Stauder C.M."/>
            <person name="Lovett B."/>
            <person name="Lynch S.C."/>
            <person name="Garnas J.R."/>
            <person name="Kasson L.R."/>
            <person name="Stajich J.E."/>
        </authorList>
    </citation>
    <scope>NUCLEOTIDE SEQUENCE [LARGE SCALE GENOMIC DNA]</scope>
    <source>
        <strain evidence="8 9">NRRL 64651</strain>
    </source>
</reference>
<sequence length="411" mass="45328">MSTDGADLLNPATPQSPTGSSARALKRGVAVTTPTTTENRRSKRAKYAPVACNECKKKKLKCIKEDNEDACRRCVNSEAECVFASGNQQLPSRSLSRSQSQSRDRHRQVHPQQAEDRTTRQASTGRDTVGLDQYDRHRASQPTPTTDSIYRRHDSNLSDEVASLREQVATLTASLREINNRTAHMNSRSPAVTTQQNPSPVYMSESNYRPSEPRQPQFVGPTRSTFSLRVAETSLTRMGIQTGDQAPESRSPSPVASQGPSPEGLRPPTGPSQQEPDCLLTFELDEIQRLLDVYEEEVESVYPFTNIKEVSSQTSYILDYVMHPGRSSTGNLNPRNPQSEIELKDVQIVKVALATSIVIEAKGSNVLSQKLIDSVESVVCRVSGEAKIDLKEVQIMTMLVSLIATLAVPPY</sequence>
<evidence type="ECO:0000259" key="7">
    <source>
        <dbReference type="PROSITE" id="PS50048"/>
    </source>
</evidence>
<keyword evidence="5" id="KW-0539">Nucleus</keyword>
<accession>A0ABR1HUX8</accession>
<feature type="compositionally biased region" description="Polar residues" evidence="6">
    <location>
        <begin position="12"/>
        <end position="21"/>
    </location>
</feature>
<feature type="compositionally biased region" description="Polar residues" evidence="6">
    <location>
        <begin position="180"/>
        <end position="209"/>
    </location>
</feature>
<proteinExistence type="predicted"/>
<organism evidence="8 9">
    <name type="scientific">Neonectria magnoliae</name>
    <dbReference type="NCBI Taxonomy" id="2732573"/>
    <lineage>
        <taxon>Eukaryota</taxon>
        <taxon>Fungi</taxon>
        <taxon>Dikarya</taxon>
        <taxon>Ascomycota</taxon>
        <taxon>Pezizomycotina</taxon>
        <taxon>Sordariomycetes</taxon>
        <taxon>Hypocreomycetidae</taxon>
        <taxon>Hypocreales</taxon>
        <taxon>Nectriaceae</taxon>
        <taxon>Neonectria</taxon>
    </lineage>
</organism>
<evidence type="ECO:0000256" key="4">
    <source>
        <dbReference type="ARBA" id="ARBA00023163"/>
    </source>
</evidence>
<dbReference type="PROSITE" id="PS00463">
    <property type="entry name" value="ZN2_CY6_FUNGAL_1"/>
    <property type="match status" value="1"/>
</dbReference>
<keyword evidence="1" id="KW-0479">Metal-binding</keyword>
<feature type="region of interest" description="Disordered" evidence="6">
    <location>
        <begin position="241"/>
        <end position="276"/>
    </location>
</feature>
<dbReference type="EMBL" id="JAZAVK010000086">
    <property type="protein sequence ID" value="KAK7425035.1"/>
    <property type="molecule type" value="Genomic_DNA"/>
</dbReference>
<dbReference type="PROSITE" id="PS50048">
    <property type="entry name" value="ZN2_CY6_FUNGAL_2"/>
    <property type="match status" value="1"/>
</dbReference>
<feature type="compositionally biased region" description="Polar residues" evidence="6">
    <location>
        <begin position="242"/>
        <end position="260"/>
    </location>
</feature>
<keyword evidence="2" id="KW-0805">Transcription regulation</keyword>
<dbReference type="InterPro" id="IPR001138">
    <property type="entry name" value="Zn2Cys6_DnaBD"/>
</dbReference>
<protein>
    <recommendedName>
        <fullName evidence="7">Zn(2)-C6 fungal-type domain-containing protein</fullName>
    </recommendedName>
</protein>
<feature type="domain" description="Zn(2)-C6 fungal-type" evidence="7">
    <location>
        <begin position="51"/>
        <end position="83"/>
    </location>
</feature>
<gene>
    <name evidence="8" type="ORF">QQZ08_008311</name>
</gene>
<dbReference type="Proteomes" id="UP001498421">
    <property type="component" value="Unassembled WGS sequence"/>
</dbReference>